<accession>A0AAN6WL33</accession>
<evidence type="ECO:0000313" key="1">
    <source>
        <dbReference type="EMBL" id="KAK4182117.1"/>
    </source>
</evidence>
<dbReference type="Proteomes" id="UP001302126">
    <property type="component" value="Unassembled WGS sequence"/>
</dbReference>
<sequence>MLESPKGRAALLDTATQVLTVSERTKKEWAVKKKDETVNATWINGFLQGLREDYPNVILSNRVDGLAVTRRRPWLEKTGVWRPKEAVLLLLDLNMMAYAAEAVQTAATTPNANNTAAFEKHLIMASISIAHEMVHFMVGKIIGTSTSNTPEKVNSPPNLSKEDGEAGRFWEEKFIGRLVNAYQTTGDNNLKQGGTLWADYKRSVGAAAVMGQVSQVWVKGMLARQFATNLPIVVTDSKRAESVRTVRDLRGAPASNSYINTDAEFTTAFARLAQITTRSLSGRDWVRITALNTNPANIVVPPK</sequence>
<evidence type="ECO:0000313" key="2">
    <source>
        <dbReference type="Proteomes" id="UP001302126"/>
    </source>
</evidence>
<keyword evidence="2" id="KW-1185">Reference proteome</keyword>
<reference evidence="1" key="2">
    <citation type="submission" date="2023-05" db="EMBL/GenBank/DDBJ databases">
        <authorList>
            <consortium name="Lawrence Berkeley National Laboratory"/>
            <person name="Steindorff A."/>
            <person name="Hensen N."/>
            <person name="Bonometti L."/>
            <person name="Westerberg I."/>
            <person name="Brannstrom I.O."/>
            <person name="Guillou S."/>
            <person name="Cros-Aarteil S."/>
            <person name="Calhoun S."/>
            <person name="Haridas S."/>
            <person name="Kuo A."/>
            <person name="Mondo S."/>
            <person name="Pangilinan J."/>
            <person name="Riley R."/>
            <person name="Labutti K."/>
            <person name="Andreopoulos B."/>
            <person name="Lipzen A."/>
            <person name="Chen C."/>
            <person name="Yanf M."/>
            <person name="Daum C."/>
            <person name="Ng V."/>
            <person name="Clum A."/>
            <person name="Ohm R."/>
            <person name="Martin F."/>
            <person name="Silar P."/>
            <person name="Natvig D."/>
            <person name="Lalanne C."/>
            <person name="Gautier V."/>
            <person name="Ament-Velasquez S.L."/>
            <person name="Kruys A."/>
            <person name="Hutchinson M.I."/>
            <person name="Powell A.J."/>
            <person name="Barry K."/>
            <person name="Miller A.N."/>
            <person name="Grigoriev I.V."/>
            <person name="Debuchy R."/>
            <person name="Gladieux P."/>
            <person name="Thoren M.H."/>
            <person name="Johannesson H."/>
        </authorList>
    </citation>
    <scope>NUCLEOTIDE SEQUENCE</scope>
    <source>
        <strain evidence="1">PSN309</strain>
    </source>
</reference>
<name>A0AAN6WL33_9PEZI</name>
<comment type="caution">
    <text evidence="1">The sequence shown here is derived from an EMBL/GenBank/DDBJ whole genome shotgun (WGS) entry which is preliminary data.</text>
</comment>
<gene>
    <name evidence="1" type="ORF">QBC35DRAFT_421248</name>
</gene>
<organism evidence="1 2">
    <name type="scientific">Podospora australis</name>
    <dbReference type="NCBI Taxonomy" id="1536484"/>
    <lineage>
        <taxon>Eukaryota</taxon>
        <taxon>Fungi</taxon>
        <taxon>Dikarya</taxon>
        <taxon>Ascomycota</taxon>
        <taxon>Pezizomycotina</taxon>
        <taxon>Sordariomycetes</taxon>
        <taxon>Sordariomycetidae</taxon>
        <taxon>Sordariales</taxon>
        <taxon>Podosporaceae</taxon>
        <taxon>Podospora</taxon>
    </lineage>
</organism>
<dbReference type="AlphaFoldDB" id="A0AAN6WL33"/>
<reference evidence="1" key="1">
    <citation type="journal article" date="2023" name="Mol. Phylogenet. Evol.">
        <title>Genome-scale phylogeny and comparative genomics of the fungal order Sordariales.</title>
        <authorList>
            <person name="Hensen N."/>
            <person name="Bonometti L."/>
            <person name="Westerberg I."/>
            <person name="Brannstrom I.O."/>
            <person name="Guillou S."/>
            <person name="Cros-Aarteil S."/>
            <person name="Calhoun S."/>
            <person name="Haridas S."/>
            <person name="Kuo A."/>
            <person name="Mondo S."/>
            <person name="Pangilinan J."/>
            <person name="Riley R."/>
            <person name="LaButti K."/>
            <person name="Andreopoulos B."/>
            <person name="Lipzen A."/>
            <person name="Chen C."/>
            <person name="Yan M."/>
            <person name="Daum C."/>
            <person name="Ng V."/>
            <person name="Clum A."/>
            <person name="Steindorff A."/>
            <person name="Ohm R.A."/>
            <person name="Martin F."/>
            <person name="Silar P."/>
            <person name="Natvig D.O."/>
            <person name="Lalanne C."/>
            <person name="Gautier V."/>
            <person name="Ament-Velasquez S.L."/>
            <person name="Kruys A."/>
            <person name="Hutchinson M.I."/>
            <person name="Powell A.J."/>
            <person name="Barry K."/>
            <person name="Miller A.N."/>
            <person name="Grigoriev I.V."/>
            <person name="Debuchy R."/>
            <person name="Gladieux P."/>
            <person name="Hiltunen Thoren M."/>
            <person name="Johannesson H."/>
        </authorList>
    </citation>
    <scope>NUCLEOTIDE SEQUENCE</scope>
    <source>
        <strain evidence="1">PSN309</strain>
    </source>
</reference>
<protein>
    <submittedName>
        <fullName evidence="1">Uncharacterized protein</fullName>
    </submittedName>
</protein>
<dbReference type="EMBL" id="MU864752">
    <property type="protein sequence ID" value="KAK4182117.1"/>
    <property type="molecule type" value="Genomic_DNA"/>
</dbReference>
<proteinExistence type="predicted"/>